<proteinExistence type="predicted"/>
<organism evidence="1 2">
    <name type="scientific">Actinomyces urogenitalis DORA_12</name>
    <dbReference type="NCBI Taxonomy" id="1403939"/>
    <lineage>
        <taxon>Bacteria</taxon>
        <taxon>Bacillati</taxon>
        <taxon>Actinomycetota</taxon>
        <taxon>Actinomycetes</taxon>
        <taxon>Actinomycetales</taxon>
        <taxon>Actinomycetaceae</taxon>
        <taxon>Actinomyces</taxon>
    </lineage>
</organism>
<gene>
    <name evidence="1" type="ORF">Q605_AUC00783G0003</name>
</gene>
<evidence type="ECO:0000313" key="2">
    <source>
        <dbReference type="Proteomes" id="UP000018852"/>
    </source>
</evidence>
<accession>W1VIH6</accession>
<reference evidence="1 2" key="1">
    <citation type="submission" date="2013-12" db="EMBL/GenBank/DDBJ databases">
        <title>A Varibaculum cambriense genome reconstructed from a premature infant gut community with otherwise low bacterial novelty that shifts toward anaerobic metabolism during the third week of life.</title>
        <authorList>
            <person name="Brown C.T."/>
            <person name="Sharon I."/>
            <person name="Thomas B.C."/>
            <person name="Castelle C.J."/>
            <person name="Morowitz M.J."/>
            <person name="Banfield J.F."/>
        </authorList>
    </citation>
    <scope>NUCLEOTIDE SEQUENCE [LARGE SCALE GENOMIC DNA]</scope>
    <source>
        <strain evidence="2">DORA_12</strain>
    </source>
</reference>
<protein>
    <submittedName>
        <fullName evidence="1">Uncharacterized protein</fullName>
    </submittedName>
</protein>
<dbReference type="AlphaFoldDB" id="W1VIH6"/>
<dbReference type="Proteomes" id="UP000018852">
    <property type="component" value="Unassembled WGS sequence"/>
</dbReference>
<sequence length="187" mass="19948">MRGSKIHALALAEQGAGVRCIPGGLLLEGRQSSRTPVWGAGGEKRRGEIPLCRRGRALRATLKPVQNPSAYTRSDAKGEGVGVPPPPWVSLEPLDSSPGTACVVNLLFFGPLGRCWQARRGSGTRRRAPRREGVVSCPYRAIARVVSLQPHRRLTLEGAGHKGREKGGGLVTVVVAGPPYLPQRTTP</sequence>
<comment type="caution">
    <text evidence="1">The sequence shown here is derived from an EMBL/GenBank/DDBJ whole genome shotgun (WGS) entry which is preliminary data.</text>
</comment>
<dbReference type="EMBL" id="AZLV01000783">
    <property type="protein sequence ID" value="ETJ03859.1"/>
    <property type="molecule type" value="Genomic_DNA"/>
</dbReference>
<evidence type="ECO:0000313" key="1">
    <source>
        <dbReference type="EMBL" id="ETJ03859.1"/>
    </source>
</evidence>
<name>W1VIH6_9ACTO</name>